<dbReference type="InterPro" id="IPR001128">
    <property type="entry name" value="Cyt_P450"/>
</dbReference>
<evidence type="ECO:0000256" key="4">
    <source>
        <dbReference type="ARBA" id="ARBA00023002"/>
    </source>
</evidence>
<feature type="transmembrane region" description="Helical" evidence="8">
    <location>
        <begin position="794"/>
        <end position="812"/>
    </location>
</feature>
<feature type="transmembrane region" description="Helical" evidence="8">
    <location>
        <begin position="1073"/>
        <end position="1095"/>
    </location>
</feature>
<organism evidence="9 10">
    <name type="scientific">Alternaria alternata</name>
    <name type="common">Alternaria rot fungus</name>
    <name type="synonym">Torula alternata</name>
    <dbReference type="NCBI Taxonomy" id="5599"/>
    <lineage>
        <taxon>Eukaryota</taxon>
        <taxon>Fungi</taxon>
        <taxon>Dikarya</taxon>
        <taxon>Ascomycota</taxon>
        <taxon>Pezizomycotina</taxon>
        <taxon>Dothideomycetes</taxon>
        <taxon>Pleosporomycetidae</taxon>
        <taxon>Pleosporales</taxon>
        <taxon>Pleosporineae</taxon>
        <taxon>Pleosporaceae</taxon>
        <taxon>Alternaria</taxon>
        <taxon>Alternaria sect. Alternaria</taxon>
        <taxon>Alternaria alternata complex</taxon>
    </lineage>
</organism>
<dbReference type="InterPro" id="IPR011701">
    <property type="entry name" value="MFS"/>
</dbReference>
<keyword evidence="6" id="KW-0349">Heme</keyword>
<keyword evidence="8" id="KW-1133">Transmembrane helix</keyword>
<feature type="transmembrane region" description="Helical" evidence="8">
    <location>
        <begin position="824"/>
        <end position="847"/>
    </location>
</feature>
<evidence type="ECO:0000256" key="8">
    <source>
        <dbReference type="SAM" id="Phobius"/>
    </source>
</evidence>
<reference evidence="9 10" key="1">
    <citation type="submission" date="2016-05" db="EMBL/GenBank/DDBJ databases">
        <title>Comparative analysis of secretome profiles of manganese(II)-oxidizing ascomycete fungi.</title>
        <authorList>
            <consortium name="DOE Joint Genome Institute"/>
            <person name="Zeiner C.A."/>
            <person name="Purvine S.O."/>
            <person name="Zink E.M."/>
            <person name="Wu S."/>
            <person name="Pasa-Tolic L."/>
            <person name="Chaput D.L."/>
            <person name="Haridas S."/>
            <person name="Grigoriev I.V."/>
            <person name="Santelli C.M."/>
            <person name="Hansel C.M."/>
        </authorList>
    </citation>
    <scope>NUCLEOTIDE SEQUENCE [LARGE SCALE GENOMIC DNA]</scope>
    <source>
        <strain evidence="9 10">SRC1lrK2f</strain>
    </source>
</reference>
<feature type="binding site" description="axial binding residue" evidence="6">
    <location>
        <position position="440"/>
    </location>
    <ligand>
        <name>heme</name>
        <dbReference type="ChEBI" id="CHEBI:30413"/>
    </ligand>
    <ligandPart>
        <name>Fe</name>
        <dbReference type="ChEBI" id="CHEBI:18248"/>
    </ligandPart>
</feature>
<name>A0A177E1Q1_ALTAL</name>
<evidence type="ECO:0000256" key="3">
    <source>
        <dbReference type="ARBA" id="ARBA00022723"/>
    </source>
</evidence>
<gene>
    <name evidence="9" type="ORF">CC77DRAFT_923907</name>
</gene>
<feature type="transmembrane region" description="Helical" evidence="8">
    <location>
        <begin position="649"/>
        <end position="669"/>
    </location>
</feature>
<dbReference type="SUPFAM" id="SSF48264">
    <property type="entry name" value="Cytochrome P450"/>
    <property type="match status" value="1"/>
</dbReference>
<dbReference type="InterPro" id="IPR002401">
    <property type="entry name" value="Cyt_P450_E_grp-I"/>
</dbReference>
<accession>A0A177E1Q1</accession>
<sequence>MGLPSILLAVAVLGAYVLYKCWDSSRRQRIPTGLKPLPGPKGYPILGSVPEVPEKNGFIKFADWGKQYGPIYQCNLAGHNHVWISSDQVAKDLLSKKAAIYSDRPHIPSLIDDNRSSAQYLPLLSRNEGHTRQRKFANIIMRESEKAAFHRYPEIESTRMLTELLDAPDQYNHILESFISRVTCRLAWGHSEGSDELKQRARELLIGVSPTGSLSNKLPFLMSLPDWLSPPKAWERRRATTERTWFQTMQEQVVDDMRSGQAAPSWMKTFLDGRSKWGFKSDTEGAYAVGMHGIAGALTIAAPMQTFCLAMTHYPQFLPMLHEELDRVCGDRMPRSEDRPNLPFLRAIIRECIRWRPPVPTGIPHYLIQDDEYNGYHIPKGSTIHPLEWAISRDPDLYPDPEAFNPLRWIKPEYPTYQEPLSQYPTIINSTQFGYGRRTCTGQAVADEDLLIGIGAIAWLFDIKKSPAESTIPPVMKSTRTEYKIGMNEKASISNEELNAGLDTTDPTMEEKILAKFSYPGSDSANDVQEKSKAAEPAYKPLEWGDITKKPEDPTLDYSILLIAKPIPFKFDLKPRDTVRMNTVRGLFNQGVENGDYPKTRNYWGPNQGRDLPVGWGKRDLWVLGALEALCCSLHGFGVGGAVVVDKGITIYTFFSAFLLYIYLSTTPLTSRILGPNGRNATSPVRKHQTRHLNAPKITRFSSPRAQVAKIMLGLEFTATRTQIASYLFGVALFSISFLVFLNSSISFVITQRIGQSRNVGDAVGTLGFVDELVALIACPAWGLLSDRVGVRSVAVMGYSIVGVALWVLVQAKNVYPQLLLARVLFSLGGSATATMVTAILPSMTIVKETKPDPRSPTQSRGRSHAPAASISSELTITPARFRSNSPEDHTQDTSLKKDSGVSTSQLAGLVGMFTGCGALVALFVFLPLPTQFQNAGERPATAVADAFYVVGAIALFVALGCFFGLRQLPGEEAKGWKRLTSKGDYKDVDSHLTRDVVLSYPRLFLESVRLGFTSPNIGLGYVGGFVARASSVAISLFIPLFTNHYFLQTGRCKVESNIPSDIKVACPEAYKLAAMLTGISQLIALMSAPLFGYLSGRFPRYNIPLLVAAMSGIAGYSAFGSLTSPDYKSEDGTGAIFFIVALLGISQIGAIVCSLALLGRGINNDEHPSTATSASVSVNGTTSHPSAGATPPHSAPITPLDENAPLLPEHIHSSRSASASRRVTSHNHIKGSIAGTYSLLGGFGILLLTKAGGALFDSTGPGAPFYMMAGFNALLFVVTIVVSGLQGARRWRTVVWGS</sequence>
<feature type="transmembrane region" description="Helical" evidence="8">
    <location>
        <begin position="907"/>
        <end position="927"/>
    </location>
</feature>
<dbReference type="GO" id="GO:0016020">
    <property type="term" value="C:membrane"/>
    <property type="evidence" value="ECO:0007669"/>
    <property type="project" value="UniProtKB-SubCell"/>
</dbReference>
<dbReference type="CDD" id="cd06174">
    <property type="entry name" value="MFS"/>
    <property type="match status" value="1"/>
</dbReference>
<dbReference type="InterPro" id="IPR036259">
    <property type="entry name" value="MFS_trans_sf"/>
</dbReference>
<evidence type="ECO:0000256" key="6">
    <source>
        <dbReference type="PIRSR" id="PIRSR602401-1"/>
    </source>
</evidence>
<feature type="transmembrane region" description="Helical" evidence="8">
    <location>
        <begin position="1102"/>
        <end position="1123"/>
    </location>
</feature>
<dbReference type="Pfam" id="PF00067">
    <property type="entry name" value="p450"/>
    <property type="match status" value="1"/>
</dbReference>
<dbReference type="CDD" id="cd11065">
    <property type="entry name" value="CYP64-like"/>
    <property type="match status" value="1"/>
</dbReference>
<dbReference type="InterPro" id="IPR050364">
    <property type="entry name" value="Cytochrome_P450_fung"/>
</dbReference>
<dbReference type="GeneID" id="29119361"/>
<feature type="transmembrane region" description="Helical" evidence="8">
    <location>
        <begin position="1264"/>
        <end position="1283"/>
    </location>
</feature>
<feature type="transmembrane region" description="Helical" evidence="8">
    <location>
        <begin position="763"/>
        <end position="785"/>
    </location>
</feature>
<dbReference type="GO" id="GO:0004497">
    <property type="term" value="F:monooxygenase activity"/>
    <property type="evidence" value="ECO:0007669"/>
    <property type="project" value="InterPro"/>
</dbReference>
<evidence type="ECO:0000256" key="2">
    <source>
        <dbReference type="ARBA" id="ARBA00010617"/>
    </source>
</evidence>
<comment type="similarity">
    <text evidence="2">Belongs to the cytochrome P450 family.</text>
</comment>
<evidence type="ECO:0000313" key="9">
    <source>
        <dbReference type="EMBL" id="OAG25903.1"/>
    </source>
</evidence>
<dbReference type="PANTHER" id="PTHR46300:SF8">
    <property type="entry name" value="CYTOCHROME P450 2E1"/>
    <property type="match status" value="1"/>
</dbReference>
<dbReference type="PANTHER" id="PTHR46300">
    <property type="entry name" value="P450, PUTATIVE (EUROFUNG)-RELATED-RELATED"/>
    <property type="match status" value="1"/>
</dbReference>
<dbReference type="EMBL" id="KV441469">
    <property type="protein sequence ID" value="OAG25903.1"/>
    <property type="molecule type" value="Genomic_DNA"/>
</dbReference>
<evidence type="ECO:0000313" key="10">
    <source>
        <dbReference type="Proteomes" id="UP000077248"/>
    </source>
</evidence>
<evidence type="ECO:0000256" key="5">
    <source>
        <dbReference type="ARBA" id="ARBA00023004"/>
    </source>
</evidence>
<dbReference type="SUPFAM" id="SSF103473">
    <property type="entry name" value="MFS general substrate transporter"/>
    <property type="match status" value="2"/>
</dbReference>
<dbReference type="OMA" id="DQYNHIM"/>
<feature type="transmembrane region" description="Helical" evidence="8">
    <location>
        <begin position="727"/>
        <end position="751"/>
    </location>
</feature>
<feature type="region of interest" description="Disordered" evidence="7">
    <location>
        <begin position="1170"/>
        <end position="1202"/>
    </location>
</feature>
<keyword evidence="3 6" id="KW-0479">Metal-binding</keyword>
<dbReference type="RefSeq" id="XP_018391324.1">
    <property type="nucleotide sequence ID" value="XM_018533767.1"/>
</dbReference>
<feature type="transmembrane region" description="Helical" evidence="8">
    <location>
        <begin position="1135"/>
        <end position="1159"/>
    </location>
</feature>
<proteinExistence type="inferred from homology"/>
<keyword evidence="5 6" id="KW-0408">Iron</keyword>
<dbReference type="GO" id="GO:0022857">
    <property type="term" value="F:transmembrane transporter activity"/>
    <property type="evidence" value="ECO:0007669"/>
    <property type="project" value="InterPro"/>
</dbReference>
<dbReference type="Gene3D" id="1.10.630.10">
    <property type="entry name" value="Cytochrome P450"/>
    <property type="match status" value="1"/>
</dbReference>
<keyword evidence="10" id="KW-1185">Reference proteome</keyword>
<keyword evidence="4" id="KW-0560">Oxidoreductase</keyword>
<protein>
    <submittedName>
        <fullName evidence="9">Cytochrome P450</fullName>
    </submittedName>
</protein>
<keyword evidence="8" id="KW-0472">Membrane</keyword>
<feature type="compositionally biased region" description="Polar residues" evidence="7">
    <location>
        <begin position="1170"/>
        <end position="1186"/>
    </location>
</feature>
<dbReference type="KEGG" id="aalt:CC77DRAFT_923907"/>
<dbReference type="VEuPathDB" id="FungiDB:CC77DRAFT_923907"/>
<feature type="transmembrane region" description="Helical" evidence="8">
    <location>
        <begin position="1020"/>
        <end position="1042"/>
    </location>
</feature>
<dbReference type="InterPro" id="IPR036396">
    <property type="entry name" value="Cyt_P450_sf"/>
</dbReference>
<keyword evidence="8" id="KW-0812">Transmembrane</keyword>
<comment type="cofactor">
    <cofactor evidence="6">
        <name>heme</name>
        <dbReference type="ChEBI" id="CHEBI:30413"/>
    </cofactor>
</comment>
<dbReference type="Gene3D" id="1.20.1250.20">
    <property type="entry name" value="MFS general substrate transporter like domains"/>
    <property type="match status" value="2"/>
</dbReference>
<dbReference type="Proteomes" id="UP000077248">
    <property type="component" value="Unassembled WGS sequence"/>
</dbReference>
<feature type="region of interest" description="Disordered" evidence="7">
    <location>
        <begin position="848"/>
        <end position="870"/>
    </location>
</feature>
<evidence type="ECO:0000256" key="1">
    <source>
        <dbReference type="ARBA" id="ARBA00004141"/>
    </source>
</evidence>
<evidence type="ECO:0000256" key="7">
    <source>
        <dbReference type="SAM" id="MobiDB-lite"/>
    </source>
</evidence>
<feature type="transmembrane region" description="Helical" evidence="8">
    <location>
        <begin position="947"/>
        <end position="966"/>
    </location>
</feature>
<comment type="subcellular location">
    <subcellularLocation>
        <location evidence="1">Membrane</location>
        <topology evidence="1">Multi-pass membrane protein</topology>
    </subcellularLocation>
</comment>
<dbReference type="Pfam" id="PF07690">
    <property type="entry name" value="MFS_1"/>
    <property type="match status" value="1"/>
</dbReference>
<dbReference type="GO" id="GO:0005506">
    <property type="term" value="F:iron ion binding"/>
    <property type="evidence" value="ECO:0007669"/>
    <property type="project" value="InterPro"/>
</dbReference>
<dbReference type="GO" id="GO:0020037">
    <property type="term" value="F:heme binding"/>
    <property type="evidence" value="ECO:0007669"/>
    <property type="project" value="InterPro"/>
</dbReference>
<dbReference type="GO" id="GO:0016705">
    <property type="term" value="F:oxidoreductase activity, acting on paired donors, with incorporation or reduction of molecular oxygen"/>
    <property type="evidence" value="ECO:0007669"/>
    <property type="project" value="InterPro"/>
</dbReference>
<feature type="transmembrane region" description="Helical" evidence="8">
    <location>
        <begin position="1232"/>
        <end position="1252"/>
    </location>
</feature>
<dbReference type="PRINTS" id="PR00463">
    <property type="entry name" value="EP450I"/>
</dbReference>